<dbReference type="Gene3D" id="3.40.50.300">
    <property type="entry name" value="P-loop containing nucleotide triphosphate hydrolases"/>
    <property type="match status" value="2"/>
</dbReference>
<evidence type="ECO:0000256" key="2">
    <source>
        <dbReference type="ARBA" id="ARBA00022741"/>
    </source>
</evidence>
<reference evidence="11" key="1">
    <citation type="journal article" date="2020" name="Nature">
        <title>Giant virus diversity and host interactions through global metagenomics.</title>
        <authorList>
            <person name="Schulz F."/>
            <person name="Roux S."/>
            <person name="Paez-Espino D."/>
            <person name="Jungbluth S."/>
            <person name="Walsh D.A."/>
            <person name="Denef V.J."/>
            <person name="McMahon K.D."/>
            <person name="Konstantinidis K.T."/>
            <person name="Eloe-Fadrosh E.A."/>
            <person name="Kyrpides N.C."/>
            <person name="Woyke T."/>
        </authorList>
    </citation>
    <scope>NUCLEOTIDE SEQUENCE</scope>
    <source>
        <strain evidence="11">GVMAG-S-ERX556126-94</strain>
    </source>
</reference>
<sequence>MSFDDLNIDENILRGVYSHGFEKPSAIQSAAIPKMIEGKDLIAQAQSGTGKTGAFSIGTLCRIDESVQSIQSIILVPTRELAEQVTKVITDLCSYTKITVMKVIGGTNVNLCRDELSKNPHIVVGTPGRILDMIRRRYLPTVDVKLLTFDEADEILSHGFKEDIHDIIQTVNKNAQICIFSATLPDEILELTDKFMNNPERILVKRESLTLEGIQQFFVNINHDDWKYDVIADLYDTINIGQCIIYMNSKQKIVDVYNRLTNDNFPVDYISGDRTVDERNKIMNDFRSGTLRILLSSDLLARGIDIQQLSLVINFDLPREKETYIHRIGRSGRYGRKGVAINLITNREVEYLKSIEEFYDTQIVEMPQNIADYLN</sequence>
<dbReference type="PANTHER" id="PTHR47959:SF1">
    <property type="entry name" value="ATP-DEPENDENT RNA HELICASE DBPA"/>
    <property type="match status" value="1"/>
</dbReference>
<name>A0A6C0FBT8_9ZZZZ</name>
<dbReference type="InterPro" id="IPR001650">
    <property type="entry name" value="Helicase_C-like"/>
</dbReference>
<dbReference type="InterPro" id="IPR050079">
    <property type="entry name" value="DEAD_box_RNA_helicase"/>
</dbReference>
<dbReference type="GO" id="GO:0003724">
    <property type="term" value="F:RNA helicase activity"/>
    <property type="evidence" value="ECO:0007669"/>
    <property type="project" value="UniProtKB-EC"/>
</dbReference>
<dbReference type="GO" id="GO:0005829">
    <property type="term" value="C:cytosol"/>
    <property type="evidence" value="ECO:0007669"/>
    <property type="project" value="TreeGrafter"/>
</dbReference>
<evidence type="ECO:0000259" key="10">
    <source>
        <dbReference type="PROSITE" id="PS51195"/>
    </source>
</evidence>
<dbReference type="PROSITE" id="PS51194">
    <property type="entry name" value="HELICASE_CTER"/>
    <property type="match status" value="1"/>
</dbReference>
<dbReference type="GO" id="GO:0003723">
    <property type="term" value="F:RNA binding"/>
    <property type="evidence" value="ECO:0007669"/>
    <property type="project" value="UniProtKB-KW"/>
</dbReference>
<keyword evidence="3" id="KW-0378">Hydrolase</keyword>
<comment type="catalytic activity">
    <reaction evidence="7">
        <text>ATP + H2O = ADP + phosphate + H(+)</text>
        <dbReference type="Rhea" id="RHEA:13065"/>
        <dbReference type="ChEBI" id="CHEBI:15377"/>
        <dbReference type="ChEBI" id="CHEBI:15378"/>
        <dbReference type="ChEBI" id="CHEBI:30616"/>
        <dbReference type="ChEBI" id="CHEBI:43474"/>
        <dbReference type="ChEBI" id="CHEBI:456216"/>
        <dbReference type="EC" id="3.6.4.13"/>
    </reaction>
</comment>
<evidence type="ECO:0000256" key="5">
    <source>
        <dbReference type="ARBA" id="ARBA00022840"/>
    </source>
</evidence>
<dbReference type="InterPro" id="IPR014014">
    <property type="entry name" value="RNA_helicase_DEAD_Q_motif"/>
</dbReference>
<evidence type="ECO:0000256" key="7">
    <source>
        <dbReference type="ARBA" id="ARBA00047984"/>
    </source>
</evidence>
<feature type="domain" description="Helicase ATP-binding" evidence="8">
    <location>
        <begin position="32"/>
        <end position="202"/>
    </location>
</feature>
<evidence type="ECO:0000259" key="9">
    <source>
        <dbReference type="PROSITE" id="PS51194"/>
    </source>
</evidence>
<dbReference type="PANTHER" id="PTHR47959">
    <property type="entry name" value="ATP-DEPENDENT RNA HELICASE RHLE-RELATED"/>
    <property type="match status" value="1"/>
</dbReference>
<feature type="domain" description="DEAD-box RNA helicase Q" evidence="10">
    <location>
        <begin position="1"/>
        <end position="29"/>
    </location>
</feature>
<dbReference type="Pfam" id="PF00270">
    <property type="entry name" value="DEAD"/>
    <property type="match status" value="1"/>
</dbReference>
<dbReference type="GO" id="GO:0016787">
    <property type="term" value="F:hydrolase activity"/>
    <property type="evidence" value="ECO:0007669"/>
    <property type="project" value="UniProtKB-KW"/>
</dbReference>
<dbReference type="PROSITE" id="PS51195">
    <property type="entry name" value="Q_MOTIF"/>
    <property type="match status" value="1"/>
</dbReference>
<keyword evidence="5" id="KW-0067">ATP-binding</keyword>
<evidence type="ECO:0000256" key="1">
    <source>
        <dbReference type="ARBA" id="ARBA00012552"/>
    </source>
</evidence>
<dbReference type="PROSITE" id="PS51192">
    <property type="entry name" value="HELICASE_ATP_BIND_1"/>
    <property type="match status" value="1"/>
</dbReference>
<dbReference type="AlphaFoldDB" id="A0A6C0FBT8"/>
<dbReference type="Pfam" id="PF00271">
    <property type="entry name" value="Helicase_C"/>
    <property type="match status" value="1"/>
</dbReference>
<dbReference type="InterPro" id="IPR027417">
    <property type="entry name" value="P-loop_NTPase"/>
</dbReference>
<organism evidence="11">
    <name type="scientific">viral metagenome</name>
    <dbReference type="NCBI Taxonomy" id="1070528"/>
    <lineage>
        <taxon>unclassified sequences</taxon>
        <taxon>metagenomes</taxon>
        <taxon>organismal metagenomes</taxon>
    </lineage>
</organism>
<protein>
    <recommendedName>
        <fullName evidence="1">RNA helicase</fullName>
        <ecNumber evidence="1">3.6.4.13</ecNumber>
    </recommendedName>
</protein>
<dbReference type="InterPro" id="IPR011545">
    <property type="entry name" value="DEAD/DEAH_box_helicase_dom"/>
</dbReference>
<evidence type="ECO:0000256" key="6">
    <source>
        <dbReference type="ARBA" id="ARBA00022884"/>
    </source>
</evidence>
<dbReference type="SMART" id="SM00490">
    <property type="entry name" value="HELICc"/>
    <property type="match status" value="1"/>
</dbReference>
<dbReference type="EC" id="3.6.4.13" evidence="1"/>
<dbReference type="CDD" id="cd18787">
    <property type="entry name" value="SF2_C_DEAD"/>
    <property type="match status" value="1"/>
</dbReference>
<keyword evidence="4" id="KW-0347">Helicase</keyword>
<evidence type="ECO:0000256" key="4">
    <source>
        <dbReference type="ARBA" id="ARBA00022806"/>
    </source>
</evidence>
<dbReference type="EMBL" id="MN738839">
    <property type="protein sequence ID" value="QHT39148.1"/>
    <property type="molecule type" value="Genomic_DNA"/>
</dbReference>
<feature type="domain" description="Helicase C-terminal" evidence="9">
    <location>
        <begin position="230"/>
        <end position="374"/>
    </location>
</feature>
<evidence type="ECO:0000313" key="11">
    <source>
        <dbReference type="EMBL" id="QHT39148.1"/>
    </source>
</evidence>
<accession>A0A6C0FBT8</accession>
<dbReference type="GO" id="GO:0005524">
    <property type="term" value="F:ATP binding"/>
    <property type="evidence" value="ECO:0007669"/>
    <property type="project" value="UniProtKB-KW"/>
</dbReference>
<evidence type="ECO:0000259" key="8">
    <source>
        <dbReference type="PROSITE" id="PS51192"/>
    </source>
</evidence>
<dbReference type="SUPFAM" id="SSF52540">
    <property type="entry name" value="P-loop containing nucleoside triphosphate hydrolases"/>
    <property type="match status" value="1"/>
</dbReference>
<dbReference type="FunFam" id="3.40.50.300:FF:000849">
    <property type="entry name" value="ATP-dependent RNA helicase DBP5"/>
    <property type="match status" value="1"/>
</dbReference>
<proteinExistence type="predicted"/>
<evidence type="ECO:0000256" key="3">
    <source>
        <dbReference type="ARBA" id="ARBA00022801"/>
    </source>
</evidence>
<dbReference type="InterPro" id="IPR014001">
    <property type="entry name" value="Helicase_ATP-bd"/>
</dbReference>
<keyword evidence="6" id="KW-0694">RNA-binding</keyword>
<keyword evidence="2" id="KW-0547">Nucleotide-binding</keyword>
<dbReference type="SMART" id="SM00487">
    <property type="entry name" value="DEXDc"/>
    <property type="match status" value="1"/>
</dbReference>